<keyword evidence="1" id="KW-1133">Transmembrane helix</keyword>
<evidence type="ECO:0000256" key="1">
    <source>
        <dbReference type="SAM" id="Phobius"/>
    </source>
</evidence>
<dbReference type="EMBL" id="CP027668">
    <property type="protein sequence ID" value="AVO46477.1"/>
    <property type="molecule type" value="Genomic_DNA"/>
</dbReference>
<dbReference type="KEGG" id="phr:C6569_16220"/>
<protein>
    <submittedName>
        <fullName evidence="2">Uncharacterized protein</fullName>
    </submittedName>
</protein>
<gene>
    <name evidence="2" type="ORF">C6569_16220</name>
</gene>
<keyword evidence="1" id="KW-0812">Transmembrane</keyword>
<feature type="transmembrane region" description="Helical" evidence="1">
    <location>
        <begin position="45"/>
        <end position="64"/>
    </location>
</feature>
<name>A0A2S0NEI3_9HYPH</name>
<accession>A0A2S0NEI3</accession>
<dbReference type="AlphaFoldDB" id="A0A2S0NEI3"/>
<feature type="transmembrane region" description="Helical" evidence="1">
    <location>
        <begin position="14"/>
        <end position="33"/>
    </location>
</feature>
<dbReference type="Proteomes" id="UP000237889">
    <property type="component" value="Chromosome"/>
</dbReference>
<proteinExistence type="predicted"/>
<organism evidence="2 3">
    <name type="scientific">Phreatobacter cathodiphilus</name>
    <dbReference type="NCBI Taxonomy" id="1868589"/>
    <lineage>
        <taxon>Bacteria</taxon>
        <taxon>Pseudomonadati</taxon>
        <taxon>Pseudomonadota</taxon>
        <taxon>Alphaproteobacteria</taxon>
        <taxon>Hyphomicrobiales</taxon>
        <taxon>Phreatobacteraceae</taxon>
        <taxon>Phreatobacter</taxon>
    </lineage>
</organism>
<sequence length="87" mass="9014">MAQDLDDPLVKKRLVKVLLVLTPVAFVLCWVLAALQGASARDSTIIGGVAAIGTFGAALSIGFLGSGARWVLTAVVVILALLQLLSR</sequence>
<evidence type="ECO:0000313" key="2">
    <source>
        <dbReference type="EMBL" id="AVO46477.1"/>
    </source>
</evidence>
<keyword evidence="1" id="KW-0472">Membrane</keyword>
<keyword evidence="3" id="KW-1185">Reference proteome</keyword>
<reference evidence="2 3" key="1">
    <citation type="submission" date="2018-03" db="EMBL/GenBank/DDBJ databases">
        <title>Genome sequencing of Phreatobacter sp.</title>
        <authorList>
            <person name="Kim S.-J."/>
            <person name="Heo J."/>
            <person name="Kwon S.-W."/>
        </authorList>
    </citation>
    <scope>NUCLEOTIDE SEQUENCE [LARGE SCALE GENOMIC DNA]</scope>
    <source>
        <strain evidence="2 3">S-12</strain>
    </source>
</reference>
<evidence type="ECO:0000313" key="3">
    <source>
        <dbReference type="Proteomes" id="UP000237889"/>
    </source>
</evidence>